<name>A0A1I3F4I2_9GAMM</name>
<dbReference type="PANTHER" id="PTHR30164">
    <property type="entry name" value="MTFA PEPTIDASE"/>
    <property type="match status" value="1"/>
</dbReference>
<keyword evidence="2" id="KW-1185">Reference proteome</keyword>
<proteinExistence type="predicted"/>
<accession>A0A1I3F4I2</accession>
<dbReference type="Gene3D" id="1.10.472.150">
    <property type="entry name" value="Glucose-regulated metallo-peptidase M90, N-terminal domain"/>
    <property type="match status" value="1"/>
</dbReference>
<dbReference type="CDD" id="cd20169">
    <property type="entry name" value="Peptidase_M90_mtfA"/>
    <property type="match status" value="1"/>
</dbReference>
<evidence type="ECO:0008006" key="3">
    <source>
        <dbReference type="Google" id="ProtNLM"/>
    </source>
</evidence>
<dbReference type="InterPro" id="IPR010384">
    <property type="entry name" value="MtfA_fam"/>
</dbReference>
<organism evidence="1 2">
    <name type="scientific">Modicisalibacter xianhensis</name>
    <dbReference type="NCBI Taxonomy" id="442341"/>
    <lineage>
        <taxon>Bacteria</taxon>
        <taxon>Pseudomonadati</taxon>
        <taxon>Pseudomonadota</taxon>
        <taxon>Gammaproteobacteria</taxon>
        <taxon>Oceanospirillales</taxon>
        <taxon>Halomonadaceae</taxon>
        <taxon>Modicisalibacter</taxon>
    </lineage>
</organism>
<dbReference type="GO" id="GO:0005829">
    <property type="term" value="C:cytosol"/>
    <property type="evidence" value="ECO:0007669"/>
    <property type="project" value="TreeGrafter"/>
</dbReference>
<evidence type="ECO:0000313" key="1">
    <source>
        <dbReference type="EMBL" id="SFI06060.1"/>
    </source>
</evidence>
<dbReference type="SUPFAM" id="SSF55486">
    <property type="entry name" value="Metalloproteases ('zincins'), catalytic domain"/>
    <property type="match status" value="1"/>
</dbReference>
<evidence type="ECO:0000313" key="2">
    <source>
        <dbReference type="Proteomes" id="UP000199040"/>
    </source>
</evidence>
<dbReference type="InterPro" id="IPR024079">
    <property type="entry name" value="MetalloPept_cat_dom_sf"/>
</dbReference>
<dbReference type="Pfam" id="PF06167">
    <property type="entry name" value="Peptidase_M90"/>
    <property type="match status" value="1"/>
</dbReference>
<dbReference type="Gene3D" id="3.40.390.10">
    <property type="entry name" value="Collagenase (Catalytic Domain)"/>
    <property type="match status" value="1"/>
</dbReference>
<gene>
    <name evidence="1" type="ORF">SAMN04487959_1166</name>
</gene>
<dbReference type="RefSeq" id="WP_092849286.1">
    <property type="nucleotide sequence ID" value="NZ_FOPY01000016.1"/>
</dbReference>
<dbReference type="STRING" id="442341.SAMN04487959_1166"/>
<dbReference type="AlphaFoldDB" id="A0A1I3F4I2"/>
<sequence>MLHKWRQWRAERFDARHPFPQAEWQQACERLPLLAALGDEERQRLAQRTWRMLHRKRLTLPEGLDFDLADRLSLLAQAGLLTLGWNDADAEEVFAGVHEIVVLPEAFRCQVAEMDEAGVMHEYTDERVGETWHQGPVVLSLADVRDSGDWTGFNVIIHELSHKLDMDNSLDADGLPPLSSDIDGREWYQTFMAVWDDLQAHLERGEPTPIDDYAATHPAECFAVCCEHFFTAPDVLSDAYPTLYSLLHRYFRQDPLARFKAYRRA</sequence>
<dbReference type="Proteomes" id="UP000199040">
    <property type="component" value="Unassembled WGS sequence"/>
</dbReference>
<dbReference type="InterPro" id="IPR042252">
    <property type="entry name" value="MtfA_N"/>
</dbReference>
<protein>
    <recommendedName>
        <fullName evidence="3">Zinc-dependent peptidase</fullName>
    </recommendedName>
</protein>
<dbReference type="PANTHER" id="PTHR30164:SF2">
    <property type="entry name" value="PROTEIN MTFA"/>
    <property type="match status" value="1"/>
</dbReference>
<reference evidence="1 2" key="1">
    <citation type="submission" date="2016-10" db="EMBL/GenBank/DDBJ databases">
        <authorList>
            <person name="de Groot N.N."/>
        </authorList>
    </citation>
    <scope>NUCLEOTIDE SEQUENCE [LARGE SCALE GENOMIC DNA]</scope>
    <source>
        <strain evidence="1 2">CGMCC 1.6848</strain>
    </source>
</reference>
<dbReference type="GO" id="GO:0004177">
    <property type="term" value="F:aminopeptidase activity"/>
    <property type="evidence" value="ECO:0007669"/>
    <property type="project" value="TreeGrafter"/>
</dbReference>
<dbReference type="EMBL" id="FOPY01000016">
    <property type="protein sequence ID" value="SFI06060.1"/>
    <property type="molecule type" value="Genomic_DNA"/>
</dbReference>
<dbReference type="GO" id="GO:0008237">
    <property type="term" value="F:metallopeptidase activity"/>
    <property type="evidence" value="ECO:0007669"/>
    <property type="project" value="InterPro"/>
</dbReference>